<dbReference type="InterPro" id="IPR040191">
    <property type="entry name" value="UTP10"/>
</dbReference>
<keyword evidence="1" id="KW-0690">Ribosome biogenesis</keyword>
<dbReference type="GO" id="GO:0030515">
    <property type="term" value="F:snoRNA binding"/>
    <property type="evidence" value="ECO:0007669"/>
    <property type="project" value="TreeGrafter"/>
</dbReference>
<keyword evidence="1" id="KW-0698">rRNA processing</keyword>
<dbReference type="Proteomes" id="UP000230066">
    <property type="component" value="Unassembled WGS sequence"/>
</dbReference>
<evidence type="ECO:0000313" key="4">
    <source>
        <dbReference type="Proteomes" id="UP000230066"/>
    </source>
</evidence>
<sequence>MSLFEQLRKLSTPVAASYAPDSVNRKSLVYEDPSRVDTLLCYQESLSAFDRVCKLDGAFLQFRQTIFAETSCRLEMCNLFSEEKSKLDIEIKRFLCYTSPFLKHYDAVRMLEWLVYKFRVHSYYTEDLIRCVIPYHETGLFARFLQLLDFSSIGTEFRWLEPYARSGRCLPRKELVRACLRGSALLSFISSLVIDAVKMCKGLPDQSRLNDVTNFFLSTVVALCDSGVTDERLAQVLAEFQHVIRMGLRASDCLPFQSAACLAALRFSLKLSLNPDLVLSWIQCLLKKARPAQAWESLRVITQLMRNQRIATLPPTIAVRHATLLSTLPEAQKKQIELEEDHLLDQIDVNELANVVGSTSEIQSATMVIDIPPLQDALTPSTPTVAHTSIKPAYSDAELLSGCEKEVHLTHAVLAALPETDRCCLFQRENSNCTCPKLTPSLSESVSWFSDLLLTGVLCKPSEGRNSNKLEVRRARRVLHFTESAVKAHLRVIRSSSAPRTRSSGSPRHPRMALSKVQRLLEDGLDQGLPLLLTCLMHRSSSVRLDAVTLLRLWISGLIESQWTPTSNHSRLSRLLQSMNVNPGDPIASQDRLSEIWSDQVDELLRGDSLPNLANAAPMLVSVCAYLLLSELLPRPDSQQSLSMHAFTCWVHGLSLLSEHTVNALFAVLDNDTPDHMTGWSAFLELVRSPSPYSTLHSQSLSVLKADFFHALQGFPRSDAHLVSVKLVSTSDSCSSGTDAQCQLLNSLCDLAYQNPTNYASLASLFDQLSLNLPHFDYLLLRLDASRLETGSVKKPLLTRVNEKREARRRSTRQSDTAETIVNPPNVEHNVTHNRVRLRLLCTLLSILTESVERLQNAQTISNILSHEQLSTHSNRIVVSGFSDSESETEMHEGPVLPLVDPLATDINVDLETSNLSETDKLHGLHSLLRQCCYRILVCLTAILSEANRHKPRTKRRAARFTSRTVISNSETQATTDGEWEALTSVFLTAVNPVFHCLTVFSDWHALHQQVLLCIIELTNLCPTKAGLQVLLLFVDGMPHLASRLPRRRLAFYAGLVRGLAQVTGPLLLEDCAASQSQSNCSRSVVKTDAKAKKLARHKQRELLARWQENWISGWLWTTSLVFLNRNWLNESDDKNGSISSGNGQTVQPKRTYTKTPSKKPDLVDTEITPPPKRKRTTSSGSQPETSEPKASEIPDLVRTTGFSARNTQALISVLFQSVLESELASNSTGTALTPVSTWSLTGRAVQLLTSLLADPNYVQKIEKAAQDPLGLGAVYGRLVEQSVQLMICAAATLNRQKSVARKTPTKQDPCALLTEGVKETLSGLQKVLIQIHDSVSGSIFVRMISDLFDSVDRGLRRKALELLSAKLTSLAADRQPIPILDLTDPNALSHKLLSRSNLSKRRSTNTLDLVLEAGLVQFTAQLASQYKLSGPDGADLSAELTCAKETSGLFSSSFSRQSLACLRDLAKLLADRYPGEFSRTMDILISHPSAWWPVQSEAAGNRPASDSNPTEVRGSGAAESRSLACLFFVECLQRLPWQSLCPEASATTHRLRYLVRFSLDHVITSCQMNTVPYLTLAALANKTEAKLVVGPVHSRDQHLQAGLTLLCNLMELAVVHSRLQSNTSMPTSTTFSSPGSRIPWLHLDESQSHVGSEYLPTSFQLPIFIFRLSQIDLAAATGANPERSSSTLRQVHELCNRLRNLLPHIAEVPSTLSCVTRVVKWAQTKSDVMLLRGCIMFAREFAESVSTTNASVNVKHGQMNCAELHRDLIHYGVTQPDHLHTLIVSSLEACDSVAQGTPDPASLRADLHATIGALLSVLPMDSVVRFLQRLLDWTSSPTDARHVVQRLSTFFAILSDISARLKADDFVEISHQISLVDYLVVSFYVAVGQKRKTILKLALRLHMKKCLELYANGIESDGQILAESALICARHWLNAEHESNTCLDVASSGGSLLEFPASFIALLSIKSAVESSTPIPAHLPPITEVQLQPTLDAFIQAVSGDEALLRPMGCAISSQILHSTHWRTRLSAIRLLHCCFDRLKSSEQANSDAAQQTGLASCLVSDTLSALSEALEDDHPEVESAANRLFAELDQNGLSGASKRTSV</sequence>
<dbReference type="GO" id="GO:0030686">
    <property type="term" value="C:90S preribosome"/>
    <property type="evidence" value="ECO:0007669"/>
    <property type="project" value="TreeGrafter"/>
</dbReference>
<dbReference type="PANTHER" id="PTHR13457:SF1">
    <property type="entry name" value="HEAT REPEAT-CONTAINING PROTEIN 1"/>
    <property type="match status" value="1"/>
</dbReference>
<proteinExistence type="inferred from homology"/>
<feature type="region of interest" description="Disordered" evidence="2">
    <location>
        <begin position="1134"/>
        <end position="1197"/>
    </location>
</feature>
<accession>A0A4E0RKC9</accession>
<gene>
    <name evidence="3" type="ORF">D915_007506</name>
</gene>
<evidence type="ECO:0000256" key="1">
    <source>
        <dbReference type="RuleBase" id="RU367065"/>
    </source>
</evidence>
<dbReference type="GO" id="GO:0032040">
    <property type="term" value="C:small-subunit processome"/>
    <property type="evidence" value="ECO:0007669"/>
    <property type="project" value="TreeGrafter"/>
</dbReference>
<comment type="subcellular location">
    <subcellularLocation>
        <location evidence="1">Nucleus</location>
        <location evidence="1">Nucleolus</location>
    </subcellularLocation>
</comment>
<comment type="similarity">
    <text evidence="1">Belongs to the HEATR1/UTP10 family.</text>
</comment>
<comment type="function">
    <text evidence="1">Involved in nucleolar processing of pre-18S ribosomal RNA.</text>
</comment>
<dbReference type="GO" id="GO:0034455">
    <property type="term" value="C:t-UTP complex"/>
    <property type="evidence" value="ECO:0007669"/>
    <property type="project" value="TreeGrafter"/>
</dbReference>
<reference evidence="3" key="1">
    <citation type="submission" date="2019-03" db="EMBL/GenBank/DDBJ databases">
        <title>Improved annotation for the trematode Fasciola hepatica.</title>
        <authorList>
            <person name="Choi Y.-J."/>
            <person name="Martin J."/>
            <person name="Mitreva M."/>
        </authorList>
    </citation>
    <scope>NUCLEOTIDE SEQUENCE [LARGE SCALE GENOMIC DNA]</scope>
</reference>
<dbReference type="GO" id="GO:0000462">
    <property type="term" value="P:maturation of SSU-rRNA from tricistronic rRNA transcript (SSU-rRNA, 5.8S rRNA, LSU-rRNA)"/>
    <property type="evidence" value="ECO:0007669"/>
    <property type="project" value="TreeGrafter"/>
</dbReference>
<protein>
    <recommendedName>
        <fullName evidence="1">HEAT repeat-containing protein 1</fullName>
    </recommendedName>
</protein>
<dbReference type="EMBL" id="JXXN02003272">
    <property type="protein sequence ID" value="THD21768.1"/>
    <property type="molecule type" value="Genomic_DNA"/>
</dbReference>
<feature type="compositionally biased region" description="Polar residues" evidence="2">
    <location>
        <begin position="1137"/>
        <end position="1156"/>
    </location>
</feature>
<feature type="region of interest" description="Disordered" evidence="2">
    <location>
        <begin position="1497"/>
        <end position="1516"/>
    </location>
</feature>
<evidence type="ECO:0000256" key="2">
    <source>
        <dbReference type="SAM" id="MobiDB-lite"/>
    </source>
</evidence>
<keyword evidence="4" id="KW-1185">Reference proteome</keyword>
<organism evidence="3 4">
    <name type="scientific">Fasciola hepatica</name>
    <name type="common">Liver fluke</name>
    <dbReference type="NCBI Taxonomy" id="6192"/>
    <lineage>
        <taxon>Eukaryota</taxon>
        <taxon>Metazoa</taxon>
        <taxon>Spiralia</taxon>
        <taxon>Lophotrochozoa</taxon>
        <taxon>Platyhelminthes</taxon>
        <taxon>Trematoda</taxon>
        <taxon>Digenea</taxon>
        <taxon>Plagiorchiida</taxon>
        <taxon>Echinostomata</taxon>
        <taxon>Echinostomatoidea</taxon>
        <taxon>Fasciolidae</taxon>
        <taxon>Fasciola</taxon>
    </lineage>
</organism>
<keyword evidence="1" id="KW-0539">Nucleus</keyword>
<comment type="caution">
    <text evidence="3">The sequence shown here is derived from an EMBL/GenBank/DDBJ whole genome shotgun (WGS) entry which is preliminary data.</text>
</comment>
<keyword evidence="1" id="KW-0687">Ribonucleoprotein</keyword>
<name>A0A4E0RKC9_FASHE</name>
<evidence type="ECO:0000313" key="3">
    <source>
        <dbReference type="EMBL" id="THD21768.1"/>
    </source>
</evidence>
<dbReference type="PANTHER" id="PTHR13457">
    <property type="entry name" value="BAP28"/>
    <property type="match status" value="1"/>
</dbReference>
<dbReference type="GO" id="GO:0045943">
    <property type="term" value="P:positive regulation of transcription by RNA polymerase I"/>
    <property type="evidence" value="ECO:0007669"/>
    <property type="project" value="TreeGrafter"/>
</dbReference>